<keyword evidence="3" id="KW-1185">Reference proteome</keyword>
<feature type="transmembrane region" description="Helical" evidence="1">
    <location>
        <begin position="104"/>
        <end position="121"/>
    </location>
</feature>
<name>A0ABQ5Q5I3_9BACT</name>
<keyword evidence="1" id="KW-1133">Transmembrane helix</keyword>
<proteinExistence type="predicted"/>
<evidence type="ECO:0008006" key="4">
    <source>
        <dbReference type="Google" id="ProtNLM"/>
    </source>
</evidence>
<dbReference type="EMBL" id="BSDD01000002">
    <property type="protein sequence ID" value="GLH70014.1"/>
    <property type="molecule type" value="Genomic_DNA"/>
</dbReference>
<protein>
    <recommendedName>
        <fullName evidence="4">DUF2752 domain-containing protein</fullName>
    </recommendedName>
</protein>
<evidence type="ECO:0000313" key="3">
    <source>
        <dbReference type="Proteomes" id="UP001165089"/>
    </source>
</evidence>
<organism evidence="2 3">
    <name type="scientific">Geothrix rubra</name>
    <dbReference type="NCBI Taxonomy" id="2927977"/>
    <lineage>
        <taxon>Bacteria</taxon>
        <taxon>Pseudomonadati</taxon>
        <taxon>Acidobacteriota</taxon>
        <taxon>Holophagae</taxon>
        <taxon>Holophagales</taxon>
        <taxon>Holophagaceae</taxon>
        <taxon>Geothrix</taxon>
    </lineage>
</organism>
<reference evidence="2 3" key="1">
    <citation type="journal article" date="2023" name="Antonie Van Leeuwenhoek">
        <title>Mesoterricola silvestris gen. nov., sp. nov., Mesoterricola sediminis sp. nov., Geothrix oryzae sp. nov., Geothrix edaphica sp. nov., Geothrix rubra sp. nov., and Geothrix limicola sp. nov., six novel members of Acidobacteriota isolated from soils.</title>
        <authorList>
            <person name="Itoh H."/>
            <person name="Sugisawa Y."/>
            <person name="Mise K."/>
            <person name="Xu Z."/>
            <person name="Kuniyasu M."/>
            <person name="Ushijima N."/>
            <person name="Kawano K."/>
            <person name="Kobayashi E."/>
            <person name="Shiratori Y."/>
            <person name="Masuda Y."/>
            <person name="Senoo K."/>
        </authorList>
    </citation>
    <scope>NUCLEOTIDE SEQUENCE [LARGE SCALE GENOMIC DNA]</scope>
    <source>
        <strain evidence="2 3">Red803</strain>
    </source>
</reference>
<dbReference type="Pfam" id="PF10825">
    <property type="entry name" value="DUF2752"/>
    <property type="match status" value="1"/>
</dbReference>
<gene>
    <name evidence="2" type="ORF">GETHPA_15470</name>
</gene>
<dbReference type="Proteomes" id="UP001165089">
    <property type="component" value="Unassembled WGS sequence"/>
</dbReference>
<feature type="transmembrane region" description="Helical" evidence="1">
    <location>
        <begin position="64"/>
        <end position="84"/>
    </location>
</feature>
<evidence type="ECO:0000313" key="2">
    <source>
        <dbReference type="EMBL" id="GLH70014.1"/>
    </source>
</evidence>
<comment type="caution">
    <text evidence="2">The sequence shown here is derived from an EMBL/GenBank/DDBJ whole genome shotgun (WGS) entry which is preliminary data.</text>
</comment>
<accession>A0ABQ5Q5I3</accession>
<keyword evidence="1" id="KW-0812">Transmembrane</keyword>
<evidence type="ECO:0000256" key="1">
    <source>
        <dbReference type="SAM" id="Phobius"/>
    </source>
</evidence>
<feature type="transmembrane region" description="Helical" evidence="1">
    <location>
        <begin position="38"/>
        <end position="57"/>
    </location>
</feature>
<dbReference type="InterPro" id="IPR021215">
    <property type="entry name" value="DUF2752"/>
</dbReference>
<sequence>MRRVPWIALGALAAALGIRLLGRLAPWLPPLPACPLKALTGIPCATCGLTRCVLALGQGRWREALHWHPAAVAALALLPLLGAWDLARAFRDRPYPPLPQGRGWRLLAAALLLGVWALQVARGI</sequence>
<keyword evidence="1" id="KW-0472">Membrane</keyword>